<feature type="chain" id="PRO_5013984034" description="Hydrophobin" evidence="6">
    <location>
        <begin position="23"/>
        <end position="118"/>
    </location>
</feature>
<keyword evidence="5 6" id="KW-1015">Disulfide bond</keyword>
<dbReference type="InterPro" id="IPR001338">
    <property type="entry name" value="Class_I_Hydrophobin"/>
</dbReference>
<dbReference type="Proteomes" id="UP000054270">
    <property type="component" value="Unassembled WGS sequence"/>
</dbReference>
<evidence type="ECO:0000256" key="5">
    <source>
        <dbReference type="ARBA" id="ARBA00023157"/>
    </source>
</evidence>
<evidence type="ECO:0000256" key="1">
    <source>
        <dbReference type="ARBA" id="ARBA00004191"/>
    </source>
</evidence>
<sequence>MYFSQLTIVSALALCGLATATATPARRRPANSPSNQCDTGSLQCCDSVQEATNPSMESLLGLLSVVVSDVTENVGVTCNPITVIGASGTSCSEQPVCCTDNTFNGVIALGCTAININL</sequence>
<dbReference type="Pfam" id="PF01185">
    <property type="entry name" value="Hydrophobin"/>
    <property type="match status" value="1"/>
</dbReference>
<dbReference type="OrthoDB" id="4225815at2759"/>
<comment type="subcellular location">
    <subcellularLocation>
        <location evidence="1 6">Secreted</location>
        <location evidence="1 6">Cell wall</location>
    </subcellularLocation>
</comment>
<dbReference type="SMART" id="SM00075">
    <property type="entry name" value="HYDRO"/>
    <property type="match status" value="1"/>
</dbReference>
<gene>
    <name evidence="7" type="ORF">HYPSUDRAFT_196081</name>
</gene>
<name>A0A0D2PNI3_HYPSF</name>
<keyword evidence="4 6" id="KW-0964">Secreted</keyword>
<accession>A0A0D2PNI3</accession>
<evidence type="ECO:0000256" key="2">
    <source>
        <dbReference type="ARBA" id="ARBA00010446"/>
    </source>
</evidence>
<dbReference type="EMBL" id="KN817518">
    <property type="protein sequence ID" value="KJA29741.1"/>
    <property type="molecule type" value="Genomic_DNA"/>
</dbReference>
<evidence type="ECO:0000256" key="3">
    <source>
        <dbReference type="ARBA" id="ARBA00022512"/>
    </source>
</evidence>
<evidence type="ECO:0000313" key="7">
    <source>
        <dbReference type="EMBL" id="KJA29741.1"/>
    </source>
</evidence>
<dbReference type="AlphaFoldDB" id="A0A0D2PNI3"/>
<proteinExistence type="inferred from homology"/>
<dbReference type="CDD" id="cd23507">
    <property type="entry name" value="hydrophobin_I"/>
    <property type="match status" value="1"/>
</dbReference>
<evidence type="ECO:0000256" key="6">
    <source>
        <dbReference type="RuleBase" id="RU365009"/>
    </source>
</evidence>
<dbReference type="GO" id="GO:0009277">
    <property type="term" value="C:fungal-type cell wall"/>
    <property type="evidence" value="ECO:0007669"/>
    <property type="project" value="InterPro"/>
</dbReference>
<keyword evidence="8" id="KW-1185">Reference proteome</keyword>
<dbReference type="OMA" id="SIQCCNA"/>
<dbReference type="GO" id="GO:0005199">
    <property type="term" value="F:structural constituent of cell wall"/>
    <property type="evidence" value="ECO:0007669"/>
    <property type="project" value="InterPro"/>
</dbReference>
<comment type="similarity">
    <text evidence="2 6">Belongs to the fungal hydrophobin family.</text>
</comment>
<dbReference type="STRING" id="945553.A0A0D2PNI3"/>
<keyword evidence="3 6" id="KW-0134">Cell wall</keyword>
<evidence type="ECO:0000313" key="8">
    <source>
        <dbReference type="Proteomes" id="UP000054270"/>
    </source>
</evidence>
<evidence type="ECO:0000256" key="4">
    <source>
        <dbReference type="ARBA" id="ARBA00022525"/>
    </source>
</evidence>
<reference evidence="8" key="1">
    <citation type="submission" date="2014-04" db="EMBL/GenBank/DDBJ databases">
        <title>Evolutionary Origins and Diversification of the Mycorrhizal Mutualists.</title>
        <authorList>
            <consortium name="DOE Joint Genome Institute"/>
            <consortium name="Mycorrhizal Genomics Consortium"/>
            <person name="Kohler A."/>
            <person name="Kuo A."/>
            <person name="Nagy L.G."/>
            <person name="Floudas D."/>
            <person name="Copeland A."/>
            <person name="Barry K.W."/>
            <person name="Cichocki N."/>
            <person name="Veneault-Fourrey C."/>
            <person name="LaButti K."/>
            <person name="Lindquist E.A."/>
            <person name="Lipzen A."/>
            <person name="Lundell T."/>
            <person name="Morin E."/>
            <person name="Murat C."/>
            <person name="Riley R."/>
            <person name="Ohm R."/>
            <person name="Sun H."/>
            <person name="Tunlid A."/>
            <person name="Henrissat B."/>
            <person name="Grigoriev I.V."/>
            <person name="Hibbett D.S."/>
            <person name="Martin F."/>
        </authorList>
    </citation>
    <scope>NUCLEOTIDE SEQUENCE [LARGE SCALE GENOMIC DNA]</scope>
    <source>
        <strain evidence="8">FD-334 SS-4</strain>
    </source>
</reference>
<organism evidence="7 8">
    <name type="scientific">Hypholoma sublateritium (strain FD-334 SS-4)</name>
    <dbReference type="NCBI Taxonomy" id="945553"/>
    <lineage>
        <taxon>Eukaryota</taxon>
        <taxon>Fungi</taxon>
        <taxon>Dikarya</taxon>
        <taxon>Basidiomycota</taxon>
        <taxon>Agaricomycotina</taxon>
        <taxon>Agaricomycetes</taxon>
        <taxon>Agaricomycetidae</taxon>
        <taxon>Agaricales</taxon>
        <taxon>Agaricineae</taxon>
        <taxon>Strophariaceae</taxon>
        <taxon>Hypholoma</taxon>
    </lineage>
</organism>
<protein>
    <recommendedName>
        <fullName evidence="6">Hydrophobin</fullName>
    </recommendedName>
</protein>
<keyword evidence="6" id="KW-0732">Signal</keyword>
<feature type="signal peptide" evidence="6">
    <location>
        <begin position="1"/>
        <end position="22"/>
    </location>
</feature>